<organism evidence="3 4">
    <name type="scientific">Choiromyces venosus 120613-1</name>
    <dbReference type="NCBI Taxonomy" id="1336337"/>
    <lineage>
        <taxon>Eukaryota</taxon>
        <taxon>Fungi</taxon>
        <taxon>Dikarya</taxon>
        <taxon>Ascomycota</taxon>
        <taxon>Pezizomycotina</taxon>
        <taxon>Pezizomycetes</taxon>
        <taxon>Pezizales</taxon>
        <taxon>Tuberaceae</taxon>
        <taxon>Choiromyces</taxon>
    </lineage>
</organism>
<sequence>MATNIFKFATRPQSMARMQHIRCFQHQPTHYRSSIASDPEPEPEDKNKSKGSSVKSHLWDLVFQNDKRHTDFSKEFKDSDTAAHRRMSDIAIRMEANFSGVQTQFAEMKVQFAEMKTQFARIDGKITFIQWQLGFVGSAIIAFLGFAGYAIKKRMDVYIPEVAPSIRSAPTTEESKDASGGAGGKK</sequence>
<feature type="region of interest" description="Disordered" evidence="1">
    <location>
        <begin position="30"/>
        <end position="53"/>
    </location>
</feature>
<dbReference type="AlphaFoldDB" id="A0A3N4JVY4"/>
<dbReference type="Proteomes" id="UP000276215">
    <property type="component" value="Unassembled WGS sequence"/>
</dbReference>
<evidence type="ECO:0000313" key="3">
    <source>
        <dbReference type="EMBL" id="RPB01358.1"/>
    </source>
</evidence>
<evidence type="ECO:0000313" key="4">
    <source>
        <dbReference type="Proteomes" id="UP000276215"/>
    </source>
</evidence>
<accession>A0A3N4JVY4</accession>
<dbReference type="OrthoDB" id="5471005at2759"/>
<gene>
    <name evidence="3" type="ORF">L873DRAFT_1803925</name>
</gene>
<protein>
    <submittedName>
        <fullName evidence="3">Uncharacterized protein</fullName>
    </submittedName>
</protein>
<keyword evidence="2" id="KW-0472">Membrane</keyword>
<evidence type="ECO:0000256" key="2">
    <source>
        <dbReference type="SAM" id="Phobius"/>
    </source>
</evidence>
<dbReference type="EMBL" id="ML120374">
    <property type="protein sequence ID" value="RPB01358.1"/>
    <property type="molecule type" value="Genomic_DNA"/>
</dbReference>
<keyword evidence="2" id="KW-0812">Transmembrane</keyword>
<evidence type="ECO:0000256" key="1">
    <source>
        <dbReference type="SAM" id="MobiDB-lite"/>
    </source>
</evidence>
<reference evidence="3 4" key="1">
    <citation type="journal article" date="2018" name="Nat. Ecol. Evol.">
        <title>Pezizomycetes genomes reveal the molecular basis of ectomycorrhizal truffle lifestyle.</title>
        <authorList>
            <person name="Murat C."/>
            <person name="Payen T."/>
            <person name="Noel B."/>
            <person name="Kuo A."/>
            <person name="Morin E."/>
            <person name="Chen J."/>
            <person name="Kohler A."/>
            <person name="Krizsan K."/>
            <person name="Balestrini R."/>
            <person name="Da Silva C."/>
            <person name="Montanini B."/>
            <person name="Hainaut M."/>
            <person name="Levati E."/>
            <person name="Barry K.W."/>
            <person name="Belfiori B."/>
            <person name="Cichocki N."/>
            <person name="Clum A."/>
            <person name="Dockter R.B."/>
            <person name="Fauchery L."/>
            <person name="Guy J."/>
            <person name="Iotti M."/>
            <person name="Le Tacon F."/>
            <person name="Lindquist E.A."/>
            <person name="Lipzen A."/>
            <person name="Malagnac F."/>
            <person name="Mello A."/>
            <person name="Molinier V."/>
            <person name="Miyauchi S."/>
            <person name="Poulain J."/>
            <person name="Riccioni C."/>
            <person name="Rubini A."/>
            <person name="Sitrit Y."/>
            <person name="Splivallo R."/>
            <person name="Traeger S."/>
            <person name="Wang M."/>
            <person name="Zifcakova L."/>
            <person name="Wipf D."/>
            <person name="Zambonelli A."/>
            <person name="Paolocci F."/>
            <person name="Nowrousian M."/>
            <person name="Ottonello S."/>
            <person name="Baldrian P."/>
            <person name="Spatafora J.W."/>
            <person name="Henrissat B."/>
            <person name="Nagy L.G."/>
            <person name="Aury J.M."/>
            <person name="Wincker P."/>
            <person name="Grigoriev I.V."/>
            <person name="Bonfante P."/>
            <person name="Martin F.M."/>
        </authorList>
    </citation>
    <scope>NUCLEOTIDE SEQUENCE [LARGE SCALE GENOMIC DNA]</scope>
    <source>
        <strain evidence="3 4">120613-1</strain>
    </source>
</reference>
<proteinExistence type="predicted"/>
<feature type="transmembrane region" description="Helical" evidence="2">
    <location>
        <begin position="131"/>
        <end position="151"/>
    </location>
</feature>
<keyword evidence="2" id="KW-1133">Transmembrane helix</keyword>
<name>A0A3N4JVY4_9PEZI</name>
<keyword evidence="4" id="KW-1185">Reference proteome</keyword>